<evidence type="ECO:0000256" key="1">
    <source>
        <dbReference type="SAM" id="MobiDB-lite"/>
    </source>
</evidence>
<dbReference type="EMBL" id="CP033367">
    <property type="protein sequence ID" value="QKD01482.1"/>
    <property type="molecule type" value="Genomic_DNA"/>
</dbReference>
<dbReference type="AlphaFoldDB" id="A0A6M7WG62"/>
<feature type="region of interest" description="Disordered" evidence="1">
    <location>
        <begin position="181"/>
        <end position="203"/>
    </location>
</feature>
<accession>A0A6M7WG62</accession>
<gene>
    <name evidence="2" type="ORF">EB235_08135</name>
</gene>
<organism evidence="2 3">
    <name type="scientific">Mesorhizobium loti R88b</name>
    <dbReference type="NCBI Taxonomy" id="935548"/>
    <lineage>
        <taxon>Bacteria</taxon>
        <taxon>Pseudomonadati</taxon>
        <taxon>Pseudomonadota</taxon>
        <taxon>Alphaproteobacteria</taxon>
        <taxon>Hyphomicrobiales</taxon>
        <taxon>Phyllobacteriaceae</taxon>
        <taxon>Mesorhizobium</taxon>
    </lineage>
</organism>
<dbReference type="Proteomes" id="UP000503017">
    <property type="component" value="Chromosome"/>
</dbReference>
<name>A0A6M7WG62_RHILI</name>
<reference evidence="2 3" key="1">
    <citation type="submission" date="2018-10" db="EMBL/GenBank/DDBJ databases">
        <authorList>
            <person name="Perry B.J."/>
            <person name="Sullivan J.T."/>
            <person name="Murphy R.J.T."/>
            <person name="Ramsay J.P."/>
            <person name="Ronson C.W."/>
        </authorList>
    </citation>
    <scope>NUCLEOTIDE SEQUENCE [LARGE SCALE GENOMIC DNA]</scope>
    <source>
        <strain evidence="2 3">R88b</strain>
    </source>
</reference>
<proteinExistence type="predicted"/>
<dbReference type="SUPFAM" id="SSF52096">
    <property type="entry name" value="ClpP/crotonase"/>
    <property type="match status" value="1"/>
</dbReference>
<evidence type="ECO:0000313" key="3">
    <source>
        <dbReference type="Proteomes" id="UP000503017"/>
    </source>
</evidence>
<evidence type="ECO:0000313" key="2">
    <source>
        <dbReference type="EMBL" id="QKD01482.1"/>
    </source>
</evidence>
<dbReference type="InterPro" id="IPR029045">
    <property type="entry name" value="ClpP/crotonase-like_dom_sf"/>
</dbReference>
<dbReference type="Gene3D" id="3.90.226.10">
    <property type="entry name" value="2-enoyl-CoA Hydratase, Chain A, domain 1"/>
    <property type="match status" value="1"/>
</dbReference>
<sequence>MASSAKALDYRPVSLDDGTHFLVVSGEFNDSENFEEFSARIKANGSTFVTFDSPGGSVESAIRLGRLIRASGLNTIQIRKMECASACSLAFAGGVLRGAEPGSIGVHRSSFAPESNLTRDDAVANIQATTAEIMAYLSEMGVDPQLLAIALRYDKADMRYLSVSEMHDLRLTNTAANPTGEAAVAAEPSAPTATTQAPTATTQATASNNLEAEAINFVRRLIESDGTDPNAALRMVVDTYAANISYYGKPSTLAEVLVDKQRYFQRWPERGYRIHDNSVMATCANDNCMVSGVYDWTVRSLARNNQARGVARFSYTISLGASPKIIAEDGKVLKK</sequence>
<protein>
    <submittedName>
        <fullName evidence="2">Uncharacterized protein</fullName>
    </submittedName>
</protein>